<dbReference type="Proteomes" id="UP000016943">
    <property type="component" value="Chromosome"/>
</dbReference>
<keyword evidence="2" id="KW-1185">Reference proteome</keyword>
<accession>U3GWQ0</accession>
<name>U3GWQ0_9CORY</name>
<dbReference type="RefSeq" id="WP_021012376.1">
    <property type="nucleotide sequence ID" value="NC_022198.1"/>
</dbReference>
<evidence type="ECO:0000313" key="1">
    <source>
        <dbReference type="EMBL" id="AGU15980.1"/>
    </source>
</evidence>
<proteinExistence type="predicted"/>
<protein>
    <submittedName>
        <fullName evidence="1">Uncharacterized protein</fullName>
    </submittedName>
</protein>
<dbReference type="KEGG" id="caz:CARG_09420"/>
<gene>
    <name evidence="1" type="ORF">CARG_09420</name>
</gene>
<reference evidence="1 2" key="1">
    <citation type="journal article" date="2013" name="Genome Announc.">
        <title>Whole-Genome Sequence of the Clinical Strain Corynebacterium argentoratense DSM 44202, Isolated from a Human Throat Specimen.</title>
        <authorList>
            <person name="Bomholt C."/>
            <person name="Glaub A."/>
            <person name="Gravermann K."/>
            <person name="Albersmeier A."/>
            <person name="Brinkrolf K."/>
            <person name="Ruckert C."/>
            <person name="Tauch A."/>
        </authorList>
    </citation>
    <scope>NUCLEOTIDE SEQUENCE [LARGE SCALE GENOMIC DNA]</scope>
    <source>
        <strain evidence="1">DSM 44202</strain>
    </source>
</reference>
<dbReference type="HOGENOM" id="CLU_3214971_0_0_11"/>
<dbReference type="AlphaFoldDB" id="U3GWQ0"/>
<organism evidence="1 2">
    <name type="scientific">Corynebacterium argentoratense DSM 44202</name>
    <dbReference type="NCBI Taxonomy" id="1348662"/>
    <lineage>
        <taxon>Bacteria</taxon>
        <taxon>Bacillati</taxon>
        <taxon>Actinomycetota</taxon>
        <taxon>Actinomycetes</taxon>
        <taxon>Mycobacteriales</taxon>
        <taxon>Corynebacteriaceae</taxon>
        <taxon>Corynebacterium</taxon>
    </lineage>
</organism>
<dbReference type="STRING" id="1348662.CARG_09420"/>
<dbReference type="PATRIC" id="fig|1348662.3.peg.1862"/>
<dbReference type="EMBL" id="CP006365">
    <property type="protein sequence ID" value="AGU15980.1"/>
    <property type="molecule type" value="Genomic_DNA"/>
</dbReference>
<dbReference type="GeneID" id="78250822"/>
<sequence length="44" mass="4917">MAFDSFIPMVVEFFNSAFGKVLQFLYVLLLPANSPAAHLIEEAQ</sequence>
<evidence type="ECO:0000313" key="2">
    <source>
        <dbReference type="Proteomes" id="UP000016943"/>
    </source>
</evidence>